<keyword evidence="3" id="KW-1185">Reference proteome</keyword>
<reference evidence="2 3" key="2">
    <citation type="journal article" date="2013" name="IMA Fungus">
        <title>IMA Genome-F 1: Ceratocystis fimbriata: Draft nuclear genome sequence for the plant pathogen, Ceratocystis fimbriata.</title>
        <authorList>
            <person name="Wilken P.M."/>
            <person name="Steenkamp E.T."/>
            <person name="Wingfield M.J."/>
            <person name="de Beer Z.W."/>
            <person name="Wingfield B.D."/>
        </authorList>
    </citation>
    <scope>NUCLEOTIDE SEQUENCE [LARGE SCALE GENOMIC DNA]</scope>
    <source>
        <strain evidence="2 3">CBS 114723</strain>
    </source>
</reference>
<dbReference type="Proteomes" id="UP000222788">
    <property type="component" value="Unassembled WGS sequence"/>
</dbReference>
<feature type="region of interest" description="Disordered" evidence="1">
    <location>
        <begin position="56"/>
        <end position="85"/>
    </location>
</feature>
<feature type="region of interest" description="Disordered" evidence="1">
    <location>
        <begin position="622"/>
        <end position="798"/>
    </location>
</feature>
<feature type="compositionally biased region" description="Polar residues" evidence="1">
    <location>
        <begin position="266"/>
        <end position="280"/>
    </location>
</feature>
<dbReference type="EMBL" id="APWK03000012">
    <property type="protein sequence ID" value="PHH55371.1"/>
    <property type="molecule type" value="Genomic_DNA"/>
</dbReference>
<feature type="compositionally biased region" description="Polar residues" evidence="1">
    <location>
        <begin position="227"/>
        <end position="238"/>
    </location>
</feature>
<feature type="compositionally biased region" description="Polar residues" evidence="1">
    <location>
        <begin position="209"/>
        <end position="218"/>
    </location>
</feature>
<evidence type="ECO:0000256" key="1">
    <source>
        <dbReference type="SAM" id="MobiDB-lite"/>
    </source>
</evidence>
<feature type="compositionally biased region" description="Low complexity" evidence="1">
    <location>
        <begin position="72"/>
        <end position="85"/>
    </location>
</feature>
<comment type="caution">
    <text evidence="2">The sequence shown here is derived from an EMBL/GenBank/DDBJ whole genome shotgun (WGS) entry which is preliminary data.</text>
</comment>
<dbReference type="AlphaFoldDB" id="A0A2C5XHE8"/>
<proteinExistence type="predicted"/>
<feature type="region of interest" description="Disordered" evidence="1">
    <location>
        <begin position="545"/>
        <end position="609"/>
    </location>
</feature>
<feature type="region of interest" description="Disordered" evidence="1">
    <location>
        <begin position="134"/>
        <end position="155"/>
    </location>
</feature>
<feature type="compositionally biased region" description="Polar residues" evidence="1">
    <location>
        <begin position="179"/>
        <end position="193"/>
    </location>
</feature>
<name>A0A2C5XHE8_9PEZI</name>
<reference evidence="2 3" key="1">
    <citation type="journal article" date="2013" name="Fungal Biol.">
        <title>Analysis of microsatellite markers in the genome of the plant pathogen Ceratocystis fimbriata.</title>
        <authorList>
            <person name="Simpson M.C."/>
            <person name="Wilken P.M."/>
            <person name="Coetzee M.P."/>
            <person name="Wingfield M.J."/>
            <person name="Wingfield B.D."/>
        </authorList>
    </citation>
    <scope>NUCLEOTIDE SEQUENCE [LARGE SCALE GENOMIC DNA]</scope>
    <source>
        <strain evidence="2 3">CBS 114723</strain>
    </source>
</reference>
<protein>
    <submittedName>
        <fullName evidence="2">Uncharacterized protein</fullName>
    </submittedName>
</protein>
<feature type="compositionally biased region" description="Polar residues" evidence="1">
    <location>
        <begin position="144"/>
        <end position="155"/>
    </location>
</feature>
<accession>A0A2C5XHE8</accession>
<feature type="compositionally biased region" description="Basic and acidic residues" evidence="1">
    <location>
        <begin position="290"/>
        <end position="310"/>
    </location>
</feature>
<feature type="region of interest" description="Disordered" evidence="1">
    <location>
        <begin position="179"/>
        <end position="359"/>
    </location>
</feature>
<sequence>MQTTHSVPFPQTSHHTWERPISLISPPHDRYDNFQRMLHLERQLHLERMHSGLQLSQEAKRPPLAHHHRSASHIQTTTATTTAQTAPHIAPISAVPQQQQKQHQRYSSSFVTTKSASISNSVSHPLLAAQSCASTSLSPSSSSHITNIASKAPPSSLTSQLYRSEALSLPQTFPSYFDTDNSASACQPPTQKGSHYLDRGTRKDRKSSEISTSRNSANPDDARESQFHTQAHSQTQSGLKKTPTKLTKPPPSASKTPYLYREKTPSGLSKTSPGATSSEVSLARQGRQQTRQDDVRPRSRSRSITDRIRSSFDLSSHRRRERSSTVASEISVPVSMTPSEHQIPVTDLSGPEPRIVQNPGMCKTYRETNRLTKPKTEPKSKKHKASAPPVATNIMSEENRGRARTQEHDKSKRLSFLGWKRDSSKHSVHATPCTDSPTNMHLNHKKAGSVAVPHNDFFSSLGQPQFPHEVGLGSRSSPRPQSLSCQPTADKLLASDRPKTNLRTASVVPAAPIVTIVAPIEDATPSKSATTPSRRGFRDAARAAFRRSISRPPPECETAATRKQKLGASSPAHHTVTSLPVSPPLELSSPPHMPESTPTSPSTPKSLLSDLKSFKTTGAVAVLDKSSRTSSPSLSSPSGSPPSIDRTSTRTPLRSVMSHGHLNVPSSDSDMFAIPRKSSRRQRVRPAQLPVGLVKDIDSANESDSPGPYTPSDPLSYFPQHPKFGHDSPRIRSDLSDCDFGERNASSPNLRNQTSLVTEHKTGTKISGPGVYPSPLRYQKDIPSPRPTRRVTRIPSPYGILSPYNEDSLVESQASSVETPSISATSSHVDNSAGPLALIDRPSTVKDLRGSSDPLTKKLVQCCHCKFYHDMPGKVYQCMAVPDPVVKDTAHGVSGTISVGVRCPWCQHGMKTTCCAGYTATVHLNEKLH</sequence>
<feature type="compositionally biased region" description="Low complexity" evidence="1">
    <location>
        <begin position="578"/>
        <end position="609"/>
    </location>
</feature>
<feature type="compositionally biased region" description="Polar residues" evidence="1">
    <location>
        <begin position="744"/>
        <end position="757"/>
    </location>
</feature>
<feature type="compositionally biased region" description="Basic and acidic residues" evidence="1">
    <location>
        <begin position="724"/>
        <end position="735"/>
    </location>
</feature>
<organism evidence="2 3">
    <name type="scientific">Ceratocystis fimbriata CBS 114723</name>
    <dbReference type="NCBI Taxonomy" id="1035309"/>
    <lineage>
        <taxon>Eukaryota</taxon>
        <taxon>Fungi</taxon>
        <taxon>Dikarya</taxon>
        <taxon>Ascomycota</taxon>
        <taxon>Pezizomycotina</taxon>
        <taxon>Sordariomycetes</taxon>
        <taxon>Hypocreomycetidae</taxon>
        <taxon>Microascales</taxon>
        <taxon>Ceratocystidaceae</taxon>
        <taxon>Ceratocystis</taxon>
    </lineage>
</organism>
<evidence type="ECO:0000313" key="3">
    <source>
        <dbReference type="Proteomes" id="UP000222788"/>
    </source>
</evidence>
<feature type="compositionally biased region" description="Low complexity" evidence="1">
    <location>
        <begin position="628"/>
        <end position="643"/>
    </location>
</feature>
<feature type="compositionally biased region" description="Low complexity" evidence="1">
    <location>
        <begin position="134"/>
        <end position="143"/>
    </location>
</feature>
<evidence type="ECO:0000313" key="2">
    <source>
        <dbReference type="EMBL" id="PHH55371.1"/>
    </source>
</evidence>
<gene>
    <name evidence="2" type="ORF">CFIMG_001104RA</name>
</gene>
<dbReference type="OrthoDB" id="5386674at2759"/>
<feature type="compositionally biased region" description="Low complexity" evidence="1">
    <location>
        <begin position="239"/>
        <end position="257"/>
    </location>
</feature>
<feature type="compositionally biased region" description="Polar residues" evidence="1">
    <location>
        <begin position="324"/>
        <end position="340"/>
    </location>
</feature>